<evidence type="ECO:0000313" key="2">
    <source>
        <dbReference type="Proteomes" id="UP000298663"/>
    </source>
</evidence>
<keyword evidence="2" id="KW-1185">Reference proteome</keyword>
<accession>A0A4U5LRW9</accession>
<name>A0A4U5LRW9_STECR</name>
<dbReference type="AlphaFoldDB" id="A0A4U5LRW9"/>
<protein>
    <submittedName>
        <fullName evidence="1">Uncharacterized protein</fullName>
    </submittedName>
</protein>
<dbReference type="Proteomes" id="UP000298663">
    <property type="component" value="Unassembled WGS sequence"/>
</dbReference>
<comment type="caution">
    <text evidence="1">The sequence shown here is derived from an EMBL/GenBank/DDBJ whole genome shotgun (WGS) entry which is preliminary data.</text>
</comment>
<reference evidence="1 2" key="2">
    <citation type="journal article" date="2019" name="G3 (Bethesda)">
        <title>Hybrid Assembly of the Genome of the Entomopathogenic Nematode Steinernema carpocapsae Identifies the X-Chromosome.</title>
        <authorList>
            <person name="Serra L."/>
            <person name="Macchietto M."/>
            <person name="Macias-Munoz A."/>
            <person name="McGill C.J."/>
            <person name="Rodriguez I.M."/>
            <person name="Rodriguez B."/>
            <person name="Murad R."/>
            <person name="Mortazavi A."/>
        </authorList>
    </citation>
    <scope>NUCLEOTIDE SEQUENCE [LARGE SCALE GENOMIC DNA]</scope>
    <source>
        <strain evidence="1 2">ALL</strain>
    </source>
</reference>
<organism evidence="1 2">
    <name type="scientific">Steinernema carpocapsae</name>
    <name type="common">Entomopathogenic nematode</name>
    <dbReference type="NCBI Taxonomy" id="34508"/>
    <lineage>
        <taxon>Eukaryota</taxon>
        <taxon>Metazoa</taxon>
        <taxon>Ecdysozoa</taxon>
        <taxon>Nematoda</taxon>
        <taxon>Chromadorea</taxon>
        <taxon>Rhabditida</taxon>
        <taxon>Tylenchina</taxon>
        <taxon>Panagrolaimomorpha</taxon>
        <taxon>Strongyloidoidea</taxon>
        <taxon>Steinernematidae</taxon>
        <taxon>Steinernema</taxon>
    </lineage>
</organism>
<dbReference type="OrthoDB" id="196547at2759"/>
<dbReference type="EMBL" id="AZBU02000013">
    <property type="protein sequence ID" value="TKR58757.1"/>
    <property type="molecule type" value="Genomic_DNA"/>
</dbReference>
<evidence type="ECO:0000313" key="1">
    <source>
        <dbReference type="EMBL" id="TKR58757.1"/>
    </source>
</evidence>
<reference evidence="1 2" key="1">
    <citation type="journal article" date="2015" name="Genome Biol.">
        <title>Comparative genomics of Steinernema reveals deeply conserved gene regulatory networks.</title>
        <authorList>
            <person name="Dillman A.R."/>
            <person name="Macchietto M."/>
            <person name="Porter C.F."/>
            <person name="Rogers A."/>
            <person name="Williams B."/>
            <person name="Antoshechkin I."/>
            <person name="Lee M.M."/>
            <person name="Goodwin Z."/>
            <person name="Lu X."/>
            <person name="Lewis E.E."/>
            <person name="Goodrich-Blair H."/>
            <person name="Stock S.P."/>
            <person name="Adams B.J."/>
            <person name="Sternberg P.W."/>
            <person name="Mortazavi A."/>
        </authorList>
    </citation>
    <scope>NUCLEOTIDE SEQUENCE [LARGE SCALE GENOMIC DNA]</scope>
    <source>
        <strain evidence="1 2">ALL</strain>
    </source>
</reference>
<proteinExistence type="predicted"/>
<sequence>MKALDHKQVRRVASFTCSPPKSTDKYNKRVADEKKTKPSITKKISAFFSKELTSSMSQLHHSQEDIRNIFPMCCFNDHCPSLSTPSKTQKHFYSS</sequence>
<gene>
    <name evidence="1" type="ORF">L596_030164</name>
</gene>